<protein>
    <submittedName>
        <fullName evidence="1">Uncharacterized protein</fullName>
    </submittedName>
</protein>
<dbReference type="EMBL" id="LHXK01000017">
    <property type="protein sequence ID" value="KXA89938.1"/>
    <property type="molecule type" value="Genomic_DNA"/>
</dbReference>
<evidence type="ECO:0000313" key="2">
    <source>
        <dbReference type="Proteomes" id="UP000070184"/>
    </source>
</evidence>
<proteinExistence type="predicted"/>
<dbReference type="AlphaFoldDB" id="A0A133U6Z5"/>
<reference evidence="1 2" key="1">
    <citation type="journal article" date="2016" name="Sci. Rep.">
        <title>Metabolic traits of an uncultured archaeal lineage -MSBL1- from brine pools of the Red Sea.</title>
        <authorList>
            <person name="Mwirichia R."/>
            <person name="Alam I."/>
            <person name="Rashid M."/>
            <person name="Vinu M."/>
            <person name="Ba-Alawi W."/>
            <person name="Anthony Kamau A."/>
            <person name="Kamanda Ngugi D."/>
            <person name="Goker M."/>
            <person name="Klenk H.P."/>
            <person name="Bajic V."/>
            <person name="Stingl U."/>
        </authorList>
    </citation>
    <scope>NUCLEOTIDE SEQUENCE [LARGE SCALE GENOMIC DNA]</scope>
    <source>
        <strain evidence="1">SCGC-AAA259B11</strain>
    </source>
</reference>
<name>A0A133U6Z5_9EURY</name>
<dbReference type="Proteomes" id="UP000070184">
    <property type="component" value="Unassembled WGS sequence"/>
</dbReference>
<comment type="caution">
    <text evidence="1">The sequence shown here is derived from an EMBL/GenBank/DDBJ whole genome shotgun (WGS) entry which is preliminary data.</text>
</comment>
<sequence>MLNTENTKWNRLATEDVKFQSPKINSLSGKISYGSVFQSSKSDKLELVRFSIFRILDFSFFVLNYVYT</sequence>
<evidence type="ECO:0000313" key="1">
    <source>
        <dbReference type="EMBL" id="KXA89938.1"/>
    </source>
</evidence>
<organism evidence="1 2">
    <name type="scientific">candidate division MSBL1 archaeon SCGC-AAA259B11</name>
    <dbReference type="NCBI Taxonomy" id="1698260"/>
    <lineage>
        <taxon>Archaea</taxon>
        <taxon>Methanobacteriati</taxon>
        <taxon>Methanobacteriota</taxon>
        <taxon>candidate division MSBL1</taxon>
    </lineage>
</organism>
<accession>A0A133U6Z5</accession>
<keyword evidence="2" id="KW-1185">Reference proteome</keyword>
<gene>
    <name evidence="1" type="ORF">AKJ61_01770</name>
</gene>